<dbReference type="Gene3D" id="3.40.30.10">
    <property type="entry name" value="Glutaredoxin"/>
    <property type="match status" value="1"/>
</dbReference>
<name>A0A1E1LCF1_9HELO</name>
<gene>
    <name evidence="2" type="ORF">RCO7_09571</name>
</gene>
<organism evidence="2 3">
    <name type="scientific">Rhynchosporium graminicola</name>
    <dbReference type="NCBI Taxonomy" id="2792576"/>
    <lineage>
        <taxon>Eukaryota</taxon>
        <taxon>Fungi</taxon>
        <taxon>Dikarya</taxon>
        <taxon>Ascomycota</taxon>
        <taxon>Pezizomycotina</taxon>
        <taxon>Leotiomycetes</taxon>
        <taxon>Helotiales</taxon>
        <taxon>Ploettnerulaceae</taxon>
        <taxon>Rhynchosporium</taxon>
    </lineage>
</organism>
<dbReference type="STRING" id="914237.A0A1E1LCF1"/>
<reference evidence="3" key="1">
    <citation type="submission" date="2016-03" db="EMBL/GenBank/DDBJ databases">
        <authorList>
            <person name="Ploux O."/>
        </authorList>
    </citation>
    <scope>NUCLEOTIDE SEQUENCE [LARGE SCALE GENOMIC DNA]</scope>
    <source>
        <strain evidence="3">UK7</strain>
    </source>
</reference>
<protein>
    <recommendedName>
        <fullName evidence="1">Alkyl hydroperoxide reductase subunit C/ Thiol specific antioxidant domain-containing protein</fullName>
    </recommendedName>
</protein>
<dbReference type="GO" id="GO:0016491">
    <property type="term" value="F:oxidoreductase activity"/>
    <property type="evidence" value="ECO:0007669"/>
    <property type="project" value="InterPro"/>
</dbReference>
<dbReference type="InterPro" id="IPR000866">
    <property type="entry name" value="AhpC/TSA"/>
</dbReference>
<evidence type="ECO:0000259" key="1">
    <source>
        <dbReference type="Pfam" id="PF00578"/>
    </source>
</evidence>
<comment type="caution">
    <text evidence="2">The sequence shown here is derived from an EMBL/GenBank/DDBJ whole genome shotgun (WGS) entry which is preliminary data.</text>
</comment>
<dbReference type="Proteomes" id="UP000178129">
    <property type="component" value="Unassembled WGS sequence"/>
</dbReference>
<dbReference type="AlphaFoldDB" id="A0A1E1LCF1"/>
<keyword evidence="3" id="KW-1185">Reference proteome</keyword>
<evidence type="ECO:0000313" key="2">
    <source>
        <dbReference type="EMBL" id="CZT08094.1"/>
    </source>
</evidence>
<dbReference type="GO" id="GO:0016209">
    <property type="term" value="F:antioxidant activity"/>
    <property type="evidence" value="ECO:0007669"/>
    <property type="project" value="InterPro"/>
</dbReference>
<sequence>MEMQRLNMFPVTHYLSAVYEDLHAKGPAQITKPIREATADHIEHFVYPHAIKVGNFLSPFKLSDASGKEVSVAELLPKVLYSLFFTEENDFVAKGVTLVAITCEVPKQALSTAEKNKLKFPVLSDPGNKCAGELGLLFAMPEILTPAIESLGVDLKERNGDDSFVLLVPQTLLVERMGVVRMEPDYYSKRAEPETVLEWIDKL</sequence>
<dbReference type="EMBL" id="FJUW01000045">
    <property type="protein sequence ID" value="CZT08094.1"/>
    <property type="molecule type" value="Genomic_DNA"/>
</dbReference>
<dbReference type="InParanoid" id="A0A1E1LCF1"/>
<feature type="domain" description="Alkyl hydroperoxide reductase subunit C/ Thiol specific antioxidant" evidence="1">
    <location>
        <begin position="88"/>
        <end position="180"/>
    </location>
</feature>
<dbReference type="InterPro" id="IPR036249">
    <property type="entry name" value="Thioredoxin-like_sf"/>
</dbReference>
<dbReference type="SUPFAM" id="SSF52833">
    <property type="entry name" value="Thioredoxin-like"/>
    <property type="match status" value="1"/>
</dbReference>
<proteinExistence type="predicted"/>
<accession>A0A1E1LCF1</accession>
<dbReference type="Pfam" id="PF00578">
    <property type="entry name" value="AhpC-TSA"/>
    <property type="match status" value="1"/>
</dbReference>
<evidence type="ECO:0000313" key="3">
    <source>
        <dbReference type="Proteomes" id="UP000178129"/>
    </source>
</evidence>